<keyword evidence="2" id="KW-0597">Phosphoprotein</keyword>
<dbReference type="SUPFAM" id="SSF55874">
    <property type="entry name" value="ATPase domain of HSP90 chaperone/DNA topoisomerase II/histidine kinase"/>
    <property type="match status" value="1"/>
</dbReference>
<dbReference type="Pfam" id="PF00672">
    <property type="entry name" value="HAMP"/>
    <property type="match status" value="1"/>
</dbReference>
<evidence type="ECO:0000256" key="7">
    <source>
        <dbReference type="ARBA" id="ARBA00023012"/>
    </source>
</evidence>
<dbReference type="SMART" id="SM00387">
    <property type="entry name" value="HATPase_c"/>
    <property type="match status" value="1"/>
</dbReference>
<dbReference type="GO" id="GO:0016301">
    <property type="term" value="F:kinase activity"/>
    <property type="evidence" value="ECO:0007669"/>
    <property type="project" value="UniProtKB-KW"/>
</dbReference>
<dbReference type="CDD" id="cd16917">
    <property type="entry name" value="HATPase_UhpB-NarQ-NarX-like"/>
    <property type="match status" value="1"/>
</dbReference>
<dbReference type="GO" id="GO:0000160">
    <property type="term" value="P:phosphorelay signal transduction system"/>
    <property type="evidence" value="ECO:0007669"/>
    <property type="project" value="UniProtKB-KW"/>
</dbReference>
<comment type="caution">
    <text evidence="10">The sequence shown here is derived from an EMBL/GenBank/DDBJ whole genome shotgun (WGS) entry which is preliminary data.</text>
</comment>
<dbReference type="CDD" id="cd19410">
    <property type="entry name" value="HK9-like_sensor"/>
    <property type="match status" value="1"/>
</dbReference>
<evidence type="ECO:0000256" key="8">
    <source>
        <dbReference type="SAM" id="Phobius"/>
    </source>
</evidence>
<organism evidence="10 11">
    <name type="scientific">Rhodococcus wratislaviensis</name>
    <name type="common">Tsukamurella wratislaviensis</name>
    <dbReference type="NCBI Taxonomy" id="44752"/>
    <lineage>
        <taxon>Bacteria</taxon>
        <taxon>Bacillati</taxon>
        <taxon>Actinomycetota</taxon>
        <taxon>Actinomycetes</taxon>
        <taxon>Mycobacteriales</taxon>
        <taxon>Nocardiaceae</taxon>
        <taxon>Rhodococcus</taxon>
    </lineage>
</organism>
<keyword evidence="3" id="KW-0808">Transferase</keyword>
<evidence type="ECO:0000313" key="10">
    <source>
        <dbReference type="EMBL" id="GCE43686.1"/>
    </source>
</evidence>
<keyword evidence="5" id="KW-0418">Kinase</keyword>
<dbReference type="OrthoDB" id="9808408at2"/>
<dbReference type="PANTHER" id="PTHR24421:SF56">
    <property type="entry name" value="OXYGEN SENSOR HISTIDINE KINASE RESPONSE REGULATOR DOST"/>
    <property type="match status" value="1"/>
</dbReference>
<comment type="subcellular location">
    <subcellularLocation>
        <location evidence="1">Membrane</location>
    </subcellularLocation>
</comment>
<feature type="domain" description="HAMP" evidence="9">
    <location>
        <begin position="216"/>
        <end position="268"/>
    </location>
</feature>
<keyword evidence="8" id="KW-0472">Membrane</keyword>
<dbReference type="SMART" id="SM00304">
    <property type="entry name" value="HAMP"/>
    <property type="match status" value="1"/>
</dbReference>
<gene>
    <name evidence="10" type="ORF">Rhow_007916</name>
</gene>
<evidence type="ECO:0000259" key="9">
    <source>
        <dbReference type="PROSITE" id="PS50885"/>
    </source>
</evidence>
<evidence type="ECO:0000256" key="2">
    <source>
        <dbReference type="ARBA" id="ARBA00022553"/>
    </source>
</evidence>
<keyword evidence="4 8" id="KW-0812">Transmembrane</keyword>
<keyword evidence="10" id="KW-0067">ATP-binding</keyword>
<dbReference type="SUPFAM" id="SSF158472">
    <property type="entry name" value="HAMP domain-like"/>
    <property type="match status" value="1"/>
</dbReference>
<reference evidence="10 11" key="1">
    <citation type="submission" date="2018-11" db="EMBL/GenBank/DDBJ databases">
        <title>Microbial catabolism of amino acid.</title>
        <authorList>
            <person name="Hibi M."/>
            <person name="Ogawa J."/>
        </authorList>
    </citation>
    <scope>NUCLEOTIDE SEQUENCE [LARGE SCALE GENOMIC DNA]</scope>
    <source>
        <strain evidence="10 11">C31-06</strain>
    </source>
</reference>
<dbReference type="Pfam" id="PF02518">
    <property type="entry name" value="HATPase_c"/>
    <property type="match status" value="1"/>
</dbReference>
<keyword evidence="11" id="KW-1185">Reference proteome</keyword>
<evidence type="ECO:0000256" key="5">
    <source>
        <dbReference type="ARBA" id="ARBA00022777"/>
    </source>
</evidence>
<accession>A0A402CJ88</accession>
<dbReference type="InterPro" id="IPR050482">
    <property type="entry name" value="Sensor_HK_TwoCompSys"/>
</dbReference>
<dbReference type="GO" id="GO:0005524">
    <property type="term" value="F:ATP binding"/>
    <property type="evidence" value="ECO:0007669"/>
    <property type="project" value="UniProtKB-KW"/>
</dbReference>
<feature type="transmembrane region" description="Helical" evidence="8">
    <location>
        <begin position="16"/>
        <end position="37"/>
    </location>
</feature>
<dbReference type="Gene3D" id="3.30.565.10">
    <property type="entry name" value="Histidine kinase-like ATPase, C-terminal domain"/>
    <property type="match status" value="1"/>
</dbReference>
<dbReference type="EMBL" id="BHYM01000079">
    <property type="protein sequence ID" value="GCE43686.1"/>
    <property type="molecule type" value="Genomic_DNA"/>
</dbReference>
<dbReference type="InterPro" id="IPR036890">
    <property type="entry name" value="HATPase_C_sf"/>
</dbReference>
<evidence type="ECO:0000256" key="6">
    <source>
        <dbReference type="ARBA" id="ARBA00022989"/>
    </source>
</evidence>
<dbReference type="Gene3D" id="6.10.340.10">
    <property type="match status" value="1"/>
</dbReference>
<evidence type="ECO:0000313" key="11">
    <source>
        <dbReference type="Proteomes" id="UP000287519"/>
    </source>
</evidence>
<protein>
    <submittedName>
        <fullName evidence="10">GAF:ATP-binding region, ATPase-like</fullName>
    </submittedName>
</protein>
<dbReference type="GO" id="GO:0016020">
    <property type="term" value="C:membrane"/>
    <property type="evidence" value="ECO:0007669"/>
    <property type="project" value="UniProtKB-SubCell"/>
</dbReference>
<keyword evidence="7" id="KW-0902">Two-component regulatory system</keyword>
<keyword evidence="10" id="KW-0547">Nucleotide-binding</keyword>
<proteinExistence type="predicted"/>
<dbReference type="InterPro" id="IPR003660">
    <property type="entry name" value="HAMP_dom"/>
</dbReference>
<dbReference type="Pfam" id="PF05227">
    <property type="entry name" value="CHASE3"/>
    <property type="match status" value="1"/>
</dbReference>
<evidence type="ECO:0000256" key="3">
    <source>
        <dbReference type="ARBA" id="ARBA00022679"/>
    </source>
</evidence>
<dbReference type="InterPro" id="IPR007891">
    <property type="entry name" value="CHASE3"/>
</dbReference>
<sequence>MTDPNTGTARMSLRTLVWLAIGILVALFAISAAFSVYGRLVVRASIDDLADHLLPAQRAVAGLVTAYVDQETGQRGYVLTGDPRFLDPYDTGRDKVAALMSNLNTELARDPDARSSLAEVVEAADAWTVDAAEPQIAARRGNATESEQVAATTAAGKELFDALRSRLDVLSARTDALVAVQVDRVRSAQILANVATAVAFSLTAVTAVTAIYLTRRLLARPIENLVADISAVAGGDYERTIAIDGPREVAAIGEAVDTMRTSLLDQNLLLLQAEHERTRHDEQDRMAADLHDLTLQRVFGLGLALTSLARRHPRRAVEFDPLIDETDSIVRGLRAVIFDLTHPTADTPPKETPNLSSEIGEIVESSAAALGFIPDISLEGPVDSVSDLDAGPELQAVLREALSNVARHAQASVCSVRVTAGDDRITLHVTDNGTGIPADAARGNGLANIENRAEQLGGHAVIRDASPGTMVEWEVPTT</sequence>
<feature type="transmembrane region" description="Helical" evidence="8">
    <location>
        <begin position="190"/>
        <end position="213"/>
    </location>
</feature>
<dbReference type="RefSeq" id="WP_124395403.1">
    <property type="nucleotide sequence ID" value="NZ_BHYM01000079.1"/>
</dbReference>
<dbReference type="Proteomes" id="UP000287519">
    <property type="component" value="Unassembled WGS sequence"/>
</dbReference>
<evidence type="ECO:0000256" key="4">
    <source>
        <dbReference type="ARBA" id="ARBA00022692"/>
    </source>
</evidence>
<dbReference type="AlphaFoldDB" id="A0A402CJ88"/>
<dbReference type="InterPro" id="IPR003594">
    <property type="entry name" value="HATPase_dom"/>
</dbReference>
<dbReference type="CDD" id="cd06225">
    <property type="entry name" value="HAMP"/>
    <property type="match status" value="1"/>
</dbReference>
<dbReference type="PANTHER" id="PTHR24421">
    <property type="entry name" value="NITRATE/NITRITE SENSOR PROTEIN NARX-RELATED"/>
    <property type="match status" value="1"/>
</dbReference>
<evidence type="ECO:0000256" key="1">
    <source>
        <dbReference type="ARBA" id="ARBA00004370"/>
    </source>
</evidence>
<name>A0A402CJ88_RHOWR</name>
<dbReference type="PROSITE" id="PS50885">
    <property type="entry name" value="HAMP"/>
    <property type="match status" value="1"/>
</dbReference>
<keyword evidence="6 8" id="KW-1133">Transmembrane helix</keyword>